<dbReference type="Gene3D" id="2.60.120.560">
    <property type="entry name" value="Exo-inulinase, domain 1"/>
    <property type="match status" value="1"/>
</dbReference>
<comment type="caution">
    <text evidence="2">The sequence shown here is derived from an EMBL/GenBank/DDBJ whole genome shotgun (WGS) entry which is preliminary data.</text>
</comment>
<keyword evidence="1" id="KW-0732">Signal</keyword>
<evidence type="ECO:0008006" key="4">
    <source>
        <dbReference type="Google" id="ProtNLM"/>
    </source>
</evidence>
<feature type="signal peptide" evidence="1">
    <location>
        <begin position="1"/>
        <end position="23"/>
    </location>
</feature>
<dbReference type="RefSeq" id="WP_254155008.1">
    <property type="nucleotide sequence ID" value="NZ_JAHESD010000045.1"/>
</dbReference>
<keyword evidence="3" id="KW-1185">Reference proteome</keyword>
<dbReference type="EMBL" id="JAHESD010000045">
    <property type="protein sequence ID" value="MBT1705051.1"/>
    <property type="molecule type" value="Genomic_DNA"/>
</dbReference>
<evidence type="ECO:0000256" key="1">
    <source>
        <dbReference type="SAM" id="SignalP"/>
    </source>
</evidence>
<evidence type="ECO:0000313" key="3">
    <source>
        <dbReference type="Proteomes" id="UP000772618"/>
    </source>
</evidence>
<name>A0ABS5VUP1_9BACT</name>
<feature type="chain" id="PRO_5045049660" description="3-keto-disaccharide hydrolase domain-containing protein" evidence="1">
    <location>
        <begin position="24"/>
        <end position="213"/>
    </location>
</feature>
<protein>
    <recommendedName>
        <fullName evidence="4">3-keto-disaccharide hydrolase domain-containing protein</fullName>
    </recommendedName>
</protein>
<gene>
    <name evidence="2" type="ORF">KK060_17290</name>
</gene>
<evidence type="ECO:0000313" key="2">
    <source>
        <dbReference type="EMBL" id="MBT1705051.1"/>
    </source>
</evidence>
<organism evidence="2 3">
    <name type="scientific">Chryseosolibacter indicus</name>
    <dbReference type="NCBI Taxonomy" id="2782351"/>
    <lineage>
        <taxon>Bacteria</taxon>
        <taxon>Pseudomonadati</taxon>
        <taxon>Bacteroidota</taxon>
        <taxon>Cytophagia</taxon>
        <taxon>Cytophagales</taxon>
        <taxon>Chryseotaleaceae</taxon>
        <taxon>Chryseosolibacter</taxon>
    </lineage>
</organism>
<sequence>MKILKVNSVLLALLVLLSSKAFCQHDFDHQYEYTNRSIKSFMSAGKVGVELDARESGGTVWLKDQAFSEGIIELDIMGENKPGSNFVGVAFHGVNDSTYDCIYFRPFNFVAEKQINRDHMVQYISMPQYDWYRLRETRTGEFEHEIKNAPDPDKWFHARIEVELNKVSVYVNSEASPSLVVTKLNKRKSGKIGFWAGFNSIGRFANLKITALR</sequence>
<dbReference type="Proteomes" id="UP000772618">
    <property type="component" value="Unassembled WGS sequence"/>
</dbReference>
<reference evidence="2 3" key="1">
    <citation type="submission" date="2021-05" db="EMBL/GenBank/DDBJ databases">
        <title>A Polyphasic approach of four new species of the genus Ohtaekwangia: Ohtaekwangia histidinii sp. nov., Ohtaekwangia cretensis sp. nov., Ohtaekwangia indiensis sp. nov., Ohtaekwangia reichenbachii sp. nov. from diverse environment.</title>
        <authorList>
            <person name="Octaviana S."/>
        </authorList>
    </citation>
    <scope>NUCLEOTIDE SEQUENCE [LARGE SCALE GENOMIC DNA]</scope>
    <source>
        <strain evidence="2 3">PWU20</strain>
    </source>
</reference>
<accession>A0ABS5VUP1</accession>
<proteinExistence type="predicted"/>